<dbReference type="RefSeq" id="WP_074845829.1">
    <property type="nucleotide sequence ID" value="NZ_BAAACD010000038.1"/>
</dbReference>
<name>A0A1I2MRA6_9CLOT</name>
<evidence type="ECO:0000256" key="1">
    <source>
        <dbReference type="ARBA" id="ARBA00000654"/>
    </source>
</evidence>
<reference evidence="8 9" key="1">
    <citation type="submission" date="2016-10" db="EMBL/GenBank/DDBJ databases">
        <authorList>
            <person name="de Groot N.N."/>
        </authorList>
    </citation>
    <scope>NUCLEOTIDE SEQUENCE [LARGE SCALE GENOMIC DNA]</scope>
    <source>
        <strain evidence="8 9">NLAE-zl-G419</strain>
    </source>
</reference>
<dbReference type="AlphaFoldDB" id="A0A1I2MRA6"/>
<organism evidence="8 9">
    <name type="scientific">Clostridium cadaveris</name>
    <dbReference type="NCBI Taxonomy" id="1529"/>
    <lineage>
        <taxon>Bacteria</taxon>
        <taxon>Bacillati</taxon>
        <taxon>Bacillota</taxon>
        <taxon>Clostridia</taxon>
        <taxon>Eubacteriales</taxon>
        <taxon>Clostridiaceae</taxon>
        <taxon>Clostridium</taxon>
    </lineage>
</organism>
<evidence type="ECO:0000256" key="2">
    <source>
        <dbReference type="ARBA" id="ARBA00004736"/>
    </source>
</evidence>
<comment type="similarity">
    <text evidence="3">Belongs to the KHG/KDPG aldolase family.</text>
</comment>
<accession>A0A1I2MRA6</accession>
<gene>
    <name evidence="8" type="ORF">SAMN04487885_11563</name>
</gene>
<evidence type="ECO:0000313" key="8">
    <source>
        <dbReference type="EMBL" id="SFF91906.1"/>
    </source>
</evidence>
<dbReference type="EMBL" id="FOOE01000015">
    <property type="protein sequence ID" value="SFF91906.1"/>
    <property type="molecule type" value="Genomic_DNA"/>
</dbReference>
<evidence type="ECO:0000256" key="7">
    <source>
        <dbReference type="ARBA" id="ARBA00023277"/>
    </source>
</evidence>
<dbReference type="PANTHER" id="PTHR30246">
    <property type="entry name" value="2-KETO-3-DEOXY-6-PHOSPHOGLUCONATE ALDOLASE"/>
    <property type="match status" value="1"/>
</dbReference>
<dbReference type="InterPro" id="IPR000887">
    <property type="entry name" value="Aldlse_KDPG_KHG"/>
</dbReference>
<dbReference type="PROSITE" id="PS00159">
    <property type="entry name" value="ALDOLASE_KDPG_KHG_1"/>
    <property type="match status" value="1"/>
</dbReference>
<comment type="pathway">
    <text evidence="2">Carbohydrate acid metabolism; 2-dehydro-3-deoxy-D-gluconate degradation; D-glyceraldehyde 3-phosphate and pyruvate from 2-dehydro-3-deoxy-D-gluconate: step 2/2.</text>
</comment>
<keyword evidence="6" id="KW-0456">Lyase</keyword>
<dbReference type="NCBIfam" id="NF004325">
    <property type="entry name" value="PRK05718.1"/>
    <property type="match status" value="1"/>
</dbReference>
<dbReference type="Proteomes" id="UP000182135">
    <property type="component" value="Unassembled WGS sequence"/>
</dbReference>
<comment type="catalytic activity">
    <reaction evidence="1">
        <text>2-dehydro-3-deoxy-6-phospho-D-gluconate = D-glyceraldehyde 3-phosphate + pyruvate</text>
        <dbReference type="Rhea" id="RHEA:17089"/>
        <dbReference type="ChEBI" id="CHEBI:15361"/>
        <dbReference type="ChEBI" id="CHEBI:57569"/>
        <dbReference type="ChEBI" id="CHEBI:59776"/>
        <dbReference type="EC" id="4.1.2.14"/>
    </reaction>
</comment>
<protein>
    <recommendedName>
        <fullName evidence="5">2-dehydro-3-deoxy-phosphogluconate aldolase</fullName>
        <ecNumber evidence="5">4.1.2.14</ecNumber>
    </recommendedName>
</protein>
<dbReference type="CDD" id="cd00452">
    <property type="entry name" value="KDPG_aldolase"/>
    <property type="match status" value="1"/>
</dbReference>
<keyword evidence="9" id="KW-1185">Reference proteome</keyword>
<dbReference type="Gene3D" id="3.20.20.70">
    <property type="entry name" value="Aldolase class I"/>
    <property type="match status" value="1"/>
</dbReference>
<dbReference type="SUPFAM" id="SSF54593">
    <property type="entry name" value="Glyoxalase/Bleomycin resistance protein/Dihydroxybiphenyl dioxygenase"/>
    <property type="match status" value="1"/>
</dbReference>
<dbReference type="InterPro" id="IPR029068">
    <property type="entry name" value="Glyas_Bleomycin-R_OHBP_Dase"/>
</dbReference>
<dbReference type="SUPFAM" id="SSF51569">
    <property type="entry name" value="Aldolase"/>
    <property type="match status" value="1"/>
</dbReference>
<evidence type="ECO:0000256" key="4">
    <source>
        <dbReference type="ARBA" id="ARBA00011233"/>
    </source>
</evidence>
<evidence type="ECO:0000256" key="5">
    <source>
        <dbReference type="ARBA" id="ARBA00013063"/>
    </source>
</evidence>
<evidence type="ECO:0000313" key="9">
    <source>
        <dbReference type="Proteomes" id="UP000182135"/>
    </source>
</evidence>
<dbReference type="STRING" id="1529.SAMN04487885_11563"/>
<dbReference type="EC" id="4.1.2.14" evidence="5"/>
<dbReference type="InterPro" id="IPR013785">
    <property type="entry name" value="Aldolase_TIM"/>
</dbReference>
<dbReference type="eggNOG" id="COG0800">
    <property type="taxonomic scope" value="Bacteria"/>
</dbReference>
<evidence type="ECO:0000256" key="6">
    <source>
        <dbReference type="ARBA" id="ARBA00023239"/>
    </source>
</evidence>
<keyword evidence="7" id="KW-0119">Carbohydrate metabolism</keyword>
<dbReference type="GO" id="GO:0008675">
    <property type="term" value="F:2-dehydro-3-deoxy-phosphogluconate aldolase activity"/>
    <property type="evidence" value="ECO:0007669"/>
    <property type="project" value="UniProtKB-EC"/>
</dbReference>
<dbReference type="Pfam" id="PF01081">
    <property type="entry name" value="Aldolase"/>
    <property type="match status" value="1"/>
</dbReference>
<dbReference type="InterPro" id="IPR031337">
    <property type="entry name" value="KDPG/KHG_AS_1"/>
</dbReference>
<evidence type="ECO:0000256" key="3">
    <source>
        <dbReference type="ARBA" id="ARBA00006906"/>
    </source>
</evidence>
<dbReference type="PANTHER" id="PTHR30246:SF1">
    <property type="entry name" value="2-DEHYDRO-3-DEOXY-6-PHOSPHOGALACTONATE ALDOLASE-RELATED"/>
    <property type="match status" value="1"/>
</dbReference>
<proteinExistence type="inferred from homology"/>
<comment type="subunit">
    <text evidence="4">Homotrimer.</text>
</comment>
<dbReference type="OrthoDB" id="9802667at2"/>
<sequence length="322" mass="34944">MNEILKKISDIGIVPVIKLNDARDAAPLAKALCRGGLPCAEVTFRTDACIESIKAMKKECPDMIVGAGTVLTTRQVDEAVEAGAEFIVSPGLNPDVVKYCVNRGITITPGCANPSDIEQAIKYGLEVAKFFPAEASGGIKMIKSMAAPYGNIKFFPTGGINADNITEYLSYDRVICCGGTWMVPSDLINEGKFDEIEILVRKAVKNMFDFKIAHVGINCSTAEEAHSVADSFENIFGFTQNENPSSIFGSTSVEIMKMPFLGEKGHIAISTNFVERAVKHLKVKGVKFNEESAVFRADGSMQAIYFQNEIGGFAIHLVRKPQ</sequence>
<dbReference type="NCBIfam" id="TIGR01182">
    <property type="entry name" value="eda"/>
    <property type="match status" value="1"/>
</dbReference>